<dbReference type="GO" id="GO:0042781">
    <property type="term" value="F:3'-tRNA processing endoribonuclease activity"/>
    <property type="evidence" value="ECO:0007669"/>
    <property type="project" value="TreeGrafter"/>
</dbReference>
<dbReference type="Pfam" id="PF00753">
    <property type="entry name" value="Lactamase_B"/>
    <property type="match status" value="1"/>
</dbReference>
<dbReference type="RefSeq" id="WP_126462315.1">
    <property type="nucleotide sequence ID" value="NZ_AP018721.1"/>
</dbReference>
<evidence type="ECO:0000313" key="3">
    <source>
        <dbReference type="Proteomes" id="UP000295135"/>
    </source>
</evidence>
<dbReference type="Proteomes" id="UP000295135">
    <property type="component" value="Unassembled WGS sequence"/>
</dbReference>
<accession>A0A4R3K0E6</accession>
<proteinExistence type="predicted"/>
<dbReference type="OrthoDB" id="9803916at2"/>
<dbReference type="AlphaFoldDB" id="A0A4R3K0E6"/>
<name>A0A4R3K0E6_9PROT</name>
<feature type="domain" description="Metallo-beta-lactamase" evidence="1">
    <location>
        <begin position="42"/>
        <end position="72"/>
    </location>
</feature>
<reference evidence="2 3" key="1">
    <citation type="submission" date="2019-03" db="EMBL/GenBank/DDBJ databases">
        <title>Genomic Encyclopedia of Type Strains, Phase IV (KMG-IV): sequencing the most valuable type-strain genomes for metagenomic binning, comparative biology and taxonomic classification.</title>
        <authorList>
            <person name="Goeker M."/>
        </authorList>
    </citation>
    <scope>NUCLEOTIDE SEQUENCE [LARGE SCALE GENOMIC DNA]</scope>
    <source>
        <strain evidence="2 3">DSM 103923</strain>
    </source>
</reference>
<comment type="caution">
    <text evidence="2">The sequence shown here is derived from an EMBL/GenBank/DDBJ whole genome shotgun (WGS) entry which is preliminary data.</text>
</comment>
<organism evidence="2 3">
    <name type="scientific">Sulfuritortus calidifontis</name>
    <dbReference type="NCBI Taxonomy" id="1914471"/>
    <lineage>
        <taxon>Bacteria</taxon>
        <taxon>Pseudomonadati</taxon>
        <taxon>Pseudomonadota</taxon>
        <taxon>Betaproteobacteria</taxon>
        <taxon>Nitrosomonadales</taxon>
        <taxon>Thiobacillaceae</taxon>
        <taxon>Sulfuritortus</taxon>
    </lineage>
</organism>
<evidence type="ECO:0000313" key="2">
    <source>
        <dbReference type="EMBL" id="TCS73066.1"/>
    </source>
</evidence>
<sequence>MRRALHPYLVNDPFGDPGLFVDFLFERRALLFDIGDICALPPRKLLRVSDIFVSHCHMDHFMGLDWFLRICLGRERAVRLYGPPGFIDRVEAKLAAYTWNLLYRYENDFGLEVTELLAPGQARRARFHVRQGFRREQDEPLKIENGLFLAEPGLRVRCALLDHGTPCLGFALEETRHVNIWKTRLAERGLPVGPWLQGLKRAVLVGAGDDEAIAGPAGEPILLRDLRDCVQVTPGMKLAYVTDVVFSAANAAAIVELARGADTLFIESIFLDEAAERAADKRHLTAGQAGCLARAAGVKAVEPFHFSPIYRGREAELRAELERAFRGI</sequence>
<protein>
    <submittedName>
        <fullName evidence="2">Ribonuclease Z</fullName>
    </submittedName>
</protein>
<dbReference type="SUPFAM" id="SSF56281">
    <property type="entry name" value="Metallo-hydrolase/oxidoreductase"/>
    <property type="match status" value="1"/>
</dbReference>
<dbReference type="InterPro" id="IPR036866">
    <property type="entry name" value="RibonucZ/Hydroxyglut_hydro"/>
</dbReference>
<dbReference type="EMBL" id="SLZY01000003">
    <property type="protein sequence ID" value="TCS73066.1"/>
    <property type="molecule type" value="Genomic_DNA"/>
</dbReference>
<gene>
    <name evidence="2" type="ORF">EDC61_103189</name>
</gene>
<keyword evidence="3" id="KW-1185">Reference proteome</keyword>
<dbReference type="InterPro" id="IPR001279">
    <property type="entry name" value="Metallo-B-lactamas"/>
</dbReference>
<dbReference type="PANTHER" id="PTHR46018">
    <property type="entry name" value="ZINC PHOSPHODIESTERASE ELAC PROTEIN 1"/>
    <property type="match status" value="1"/>
</dbReference>
<dbReference type="PANTHER" id="PTHR46018:SF7">
    <property type="entry name" value="RIBONUCLEASE Z"/>
    <property type="match status" value="1"/>
</dbReference>
<evidence type="ECO:0000259" key="1">
    <source>
        <dbReference type="Pfam" id="PF00753"/>
    </source>
</evidence>
<dbReference type="NCBIfam" id="NF002558">
    <property type="entry name" value="PRK02126.1"/>
    <property type="match status" value="1"/>
</dbReference>
<dbReference type="Gene3D" id="3.60.15.10">
    <property type="entry name" value="Ribonuclease Z/Hydroxyacylglutathione hydrolase-like"/>
    <property type="match status" value="1"/>
</dbReference>